<keyword evidence="3" id="KW-0227">DNA damage</keyword>
<dbReference type="Gene3D" id="3.20.190.10">
    <property type="entry name" value="MutM-like, N-terminal"/>
    <property type="match status" value="1"/>
</dbReference>
<evidence type="ECO:0000256" key="3">
    <source>
        <dbReference type="ARBA" id="ARBA00022763"/>
    </source>
</evidence>
<evidence type="ECO:0000313" key="11">
    <source>
        <dbReference type="EMBL" id="AAV31649.1"/>
    </source>
</evidence>
<keyword evidence="7" id="KW-0456">Lyase</keyword>
<evidence type="ECO:0000256" key="6">
    <source>
        <dbReference type="ARBA" id="ARBA00023204"/>
    </source>
</evidence>
<keyword evidence="4" id="KW-0378">Hydrolase</keyword>
<accession>Q5UEX2</accession>
<reference evidence="11" key="1">
    <citation type="submission" date="2004-09" db="EMBL/GenBank/DDBJ databases">
        <title>SAR116.</title>
        <authorList>
            <person name="Sabehi G."/>
            <person name="Beja O."/>
        </authorList>
    </citation>
    <scope>NUCLEOTIDE SEQUENCE</scope>
</reference>
<dbReference type="CDD" id="cd08970">
    <property type="entry name" value="AcNei1_N"/>
    <property type="match status" value="1"/>
</dbReference>
<keyword evidence="6" id="KW-0234">DNA repair</keyword>
<evidence type="ECO:0000256" key="7">
    <source>
        <dbReference type="ARBA" id="ARBA00023239"/>
    </source>
</evidence>
<keyword evidence="9" id="KW-0326">Glycosidase</keyword>
<evidence type="ECO:0000256" key="4">
    <source>
        <dbReference type="ARBA" id="ARBA00022801"/>
    </source>
</evidence>
<sequence length="291" mass="32910">MRYLLDEAIDELNTLVPPAVRQSQESQLPEGHTIHRAARDHNSLLANQKLTVLSPQGRFTEGASRLTGRICINIEAFGKHLIYHFDNGEALHVHLGLFGKIRKQRLPAAEPRGAVRVRLVGNTHLIDINGPNICEILAEHEFMDLINRIGPDVLRSDANPTLAFEKIKKSKAPIGRLIMDQAVMAGIGNIYRSEILWRQALHPETPGNRIDQQTFNRIWEDARALLTIGVKHNAIITVDGARASSRRYRERVNIFAKEVCPRCKGKVRRFEISGRRAFVCEVCQPLNYQVK</sequence>
<dbReference type="Pfam" id="PF06831">
    <property type="entry name" value="H2TH"/>
    <property type="match status" value="1"/>
</dbReference>
<dbReference type="InterPro" id="IPR035937">
    <property type="entry name" value="FPG_N"/>
</dbReference>
<dbReference type="SMART" id="SM01232">
    <property type="entry name" value="H2TH"/>
    <property type="match status" value="1"/>
</dbReference>
<evidence type="ECO:0000256" key="8">
    <source>
        <dbReference type="ARBA" id="ARBA00023268"/>
    </source>
</evidence>
<dbReference type="EC" id="4.2.99.18" evidence="2"/>
<evidence type="ECO:0000256" key="5">
    <source>
        <dbReference type="ARBA" id="ARBA00023125"/>
    </source>
</evidence>
<dbReference type="PANTHER" id="PTHR42697:SF1">
    <property type="entry name" value="ENDONUCLEASE 8"/>
    <property type="match status" value="1"/>
</dbReference>
<dbReference type="Gene3D" id="1.10.8.50">
    <property type="match status" value="1"/>
</dbReference>
<dbReference type="InterPro" id="IPR015886">
    <property type="entry name" value="H2TH_FPG"/>
</dbReference>
<dbReference type="EMBL" id="AY744399">
    <property type="protein sequence ID" value="AAV31649.1"/>
    <property type="molecule type" value="Genomic_DNA"/>
</dbReference>
<feature type="domain" description="Formamidopyrimidine-DNA glycosylase catalytic" evidence="10">
    <location>
        <begin position="26"/>
        <end position="121"/>
    </location>
</feature>
<dbReference type="SUPFAM" id="SSF81624">
    <property type="entry name" value="N-terminal domain of MutM-like DNA repair proteins"/>
    <property type="match status" value="1"/>
</dbReference>
<dbReference type="GO" id="GO:0140078">
    <property type="term" value="F:class I DNA-(apurinic or apyrimidinic site) endonuclease activity"/>
    <property type="evidence" value="ECO:0007669"/>
    <property type="project" value="UniProtKB-EC"/>
</dbReference>
<dbReference type="InterPro" id="IPR010979">
    <property type="entry name" value="Ribosomal_uS13-like_H2TH"/>
</dbReference>
<dbReference type="AlphaFoldDB" id="Q5UEX2"/>
<dbReference type="SUPFAM" id="SSF46946">
    <property type="entry name" value="S13-like H2TH domain"/>
    <property type="match status" value="1"/>
</dbReference>
<dbReference type="GO" id="GO:0006284">
    <property type="term" value="P:base-excision repair"/>
    <property type="evidence" value="ECO:0007669"/>
    <property type="project" value="InterPro"/>
</dbReference>
<dbReference type="PROSITE" id="PS51068">
    <property type="entry name" value="FPG_CAT"/>
    <property type="match status" value="1"/>
</dbReference>
<dbReference type="GO" id="GO:0003684">
    <property type="term" value="F:damaged DNA binding"/>
    <property type="evidence" value="ECO:0007669"/>
    <property type="project" value="InterPro"/>
</dbReference>
<protein>
    <recommendedName>
        <fullName evidence="2">DNA-(apurinic or apyrimidinic site) lyase</fullName>
        <ecNumber evidence="2">4.2.99.18</ecNumber>
    </recommendedName>
</protein>
<evidence type="ECO:0000256" key="9">
    <source>
        <dbReference type="ARBA" id="ARBA00023295"/>
    </source>
</evidence>
<keyword evidence="5" id="KW-0238">DNA-binding</keyword>
<dbReference type="Pfam" id="PF01149">
    <property type="entry name" value="Fapy_DNA_glyco"/>
    <property type="match status" value="1"/>
</dbReference>
<dbReference type="SMART" id="SM00898">
    <property type="entry name" value="Fapy_DNA_glyco"/>
    <property type="match status" value="1"/>
</dbReference>
<gene>
    <name evidence="11" type="ORF">Red2C11_65</name>
</gene>
<keyword evidence="8" id="KW-0511">Multifunctional enzyme</keyword>
<evidence type="ECO:0000256" key="1">
    <source>
        <dbReference type="ARBA" id="ARBA00009409"/>
    </source>
</evidence>
<evidence type="ECO:0000256" key="2">
    <source>
        <dbReference type="ARBA" id="ARBA00012720"/>
    </source>
</evidence>
<dbReference type="SUPFAM" id="SSF57716">
    <property type="entry name" value="Glucocorticoid receptor-like (DNA-binding domain)"/>
    <property type="match status" value="1"/>
</dbReference>
<proteinExistence type="inferred from homology"/>
<evidence type="ECO:0000259" key="10">
    <source>
        <dbReference type="PROSITE" id="PS51068"/>
    </source>
</evidence>
<comment type="similarity">
    <text evidence="1">Belongs to the FPG family.</text>
</comment>
<dbReference type="PANTHER" id="PTHR42697">
    <property type="entry name" value="ENDONUCLEASE 8"/>
    <property type="match status" value="1"/>
</dbReference>
<dbReference type="InterPro" id="IPR012319">
    <property type="entry name" value="FPG_cat"/>
</dbReference>
<organism evidence="11">
    <name type="scientific">uncultured alpha proteobacterium EBAC2C11</name>
    <dbReference type="NCBI Taxonomy" id="295349"/>
    <lineage>
        <taxon>Bacteria</taxon>
        <taxon>Pseudomonadati</taxon>
        <taxon>Pseudomonadota</taxon>
        <taxon>Alphaproteobacteria</taxon>
        <taxon>Candidatus Puniceispirillales</taxon>
        <taxon>environmental samples</taxon>
    </lineage>
</organism>
<name>Q5UEX2_9PROT</name>
<dbReference type="GO" id="GO:0000703">
    <property type="term" value="F:oxidized pyrimidine nucleobase lesion DNA N-glycosylase activity"/>
    <property type="evidence" value="ECO:0007669"/>
    <property type="project" value="TreeGrafter"/>
</dbReference>
<dbReference type="GO" id="GO:0008270">
    <property type="term" value="F:zinc ion binding"/>
    <property type="evidence" value="ECO:0007669"/>
    <property type="project" value="InterPro"/>
</dbReference>